<protein>
    <submittedName>
        <fullName evidence="2">Uncharacterized protein</fullName>
    </submittedName>
</protein>
<dbReference type="Proteomes" id="UP000823749">
    <property type="component" value="Chromosome 12"/>
</dbReference>
<organism evidence="2 3">
    <name type="scientific">Rhododendron griersonianum</name>
    <dbReference type="NCBI Taxonomy" id="479676"/>
    <lineage>
        <taxon>Eukaryota</taxon>
        <taxon>Viridiplantae</taxon>
        <taxon>Streptophyta</taxon>
        <taxon>Embryophyta</taxon>
        <taxon>Tracheophyta</taxon>
        <taxon>Spermatophyta</taxon>
        <taxon>Magnoliopsida</taxon>
        <taxon>eudicotyledons</taxon>
        <taxon>Gunneridae</taxon>
        <taxon>Pentapetalae</taxon>
        <taxon>asterids</taxon>
        <taxon>Ericales</taxon>
        <taxon>Ericaceae</taxon>
        <taxon>Ericoideae</taxon>
        <taxon>Rhodoreae</taxon>
        <taxon>Rhododendron</taxon>
    </lineage>
</organism>
<name>A0AAV6HZG6_9ERIC</name>
<proteinExistence type="predicted"/>
<evidence type="ECO:0000313" key="2">
    <source>
        <dbReference type="EMBL" id="KAG5521851.1"/>
    </source>
</evidence>
<evidence type="ECO:0000313" key="3">
    <source>
        <dbReference type="Proteomes" id="UP000823749"/>
    </source>
</evidence>
<evidence type="ECO:0000256" key="1">
    <source>
        <dbReference type="SAM" id="MobiDB-lite"/>
    </source>
</evidence>
<sequence length="159" mass="17896">MEKLEPQLQRSHVRSLGIEMCTKRMCWSLQHILQGIKPKNFEELATRAHDMELTVSISEKEDNIFSEQQDEWHQENTSLSELKASGEPSSQESGSSVGSPKSECIDEEDKEEATTNAIMTIFQPPNLITPPSQQVVLQSTSNSKMLLDMSLNYLPSSQV</sequence>
<reference evidence="2" key="1">
    <citation type="submission" date="2020-08" db="EMBL/GenBank/DDBJ databases">
        <title>Plant Genome Project.</title>
        <authorList>
            <person name="Zhang R.-G."/>
        </authorList>
    </citation>
    <scope>NUCLEOTIDE SEQUENCE</scope>
    <source>
        <strain evidence="2">WSP0</strain>
        <tissue evidence="2">Leaf</tissue>
    </source>
</reference>
<feature type="region of interest" description="Disordered" evidence="1">
    <location>
        <begin position="60"/>
        <end position="117"/>
    </location>
</feature>
<dbReference type="EMBL" id="JACTNZ010000012">
    <property type="protein sequence ID" value="KAG5521851.1"/>
    <property type="molecule type" value="Genomic_DNA"/>
</dbReference>
<accession>A0AAV6HZG6</accession>
<keyword evidence="3" id="KW-1185">Reference proteome</keyword>
<dbReference type="AlphaFoldDB" id="A0AAV6HZG6"/>
<gene>
    <name evidence="2" type="ORF">RHGRI_034171</name>
</gene>
<comment type="caution">
    <text evidence="2">The sequence shown here is derived from an EMBL/GenBank/DDBJ whole genome shotgun (WGS) entry which is preliminary data.</text>
</comment>
<feature type="compositionally biased region" description="Low complexity" evidence="1">
    <location>
        <begin position="85"/>
        <end position="102"/>
    </location>
</feature>